<organism evidence="2 3">
    <name type="scientific">Acinetobacter apis</name>
    <dbReference type="NCBI Taxonomy" id="1229165"/>
    <lineage>
        <taxon>Bacteria</taxon>
        <taxon>Pseudomonadati</taxon>
        <taxon>Pseudomonadota</taxon>
        <taxon>Gammaproteobacteria</taxon>
        <taxon>Moraxellales</taxon>
        <taxon>Moraxellaceae</taxon>
        <taxon>Acinetobacter</taxon>
    </lineage>
</organism>
<dbReference type="Gene3D" id="3.40.630.30">
    <property type="match status" value="1"/>
</dbReference>
<name>A0A217EGG1_9GAMM</name>
<dbReference type="Pfam" id="PF13302">
    <property type="entry name" value="Acetyltransf_3"/>
    <property type="match status" value="1"/>
</dbReference>
<keyword evidence="3" id="KW-1185">Reference proteome</keyword>
<dbReference type="Proteomes" id="UP000243463">
    <property type="component" value="Unassembled WGS sequence"/>
</dbReference>
<evidence type="ECO:0000313" key="3">
    <source>
        <dbReference type="Proteomes" id="UP000243463"/>
    </source>
</evidence>
<dbReference type="InterPro" id="IPR016181">
    <property type="entry name" value="Acyl_CoA_acyltransferase"/>
</dbReference>
<accession>A0A217EGG1</accession>
<gene>
    <name evidence="2" type="ORF">SAMN05444584_1223</name>
</gene>
<dbReference type="PANTHER" id="PTHR43792">
    <property type="entry name" value="GNAT FAMILY, PUTATIVE (AFU_ORTHOLOGUE AFUA_3G00765)-RELATED-RELATED"/>
    <property type="match status" value="1"/>
</dbReference>
<dbReference type="EMBL" id="FZLN01000001">
    <property type="protein sequence ID" value="SNQ29276.1"/>
    <property type="molecule type" value="Genomic_DNA"/>
</dbReference>
<dbReference type="RefSeq" id="WP_088823258.1">
    <property type="nucleotide sequence ID" value="NZ_FZLN01000001.1"/>
</dbReference>
<feature type="domain" description="N-acetyltransferase" evidence="1">
    <location>
        <begin position="12"/>
        <end position="150"/>
    </location>
</feature>
<dbReference type="PANTHER" id="PTHR43792:SF1">
    <property type="entry name" value="N-ACETYLTRANSFERASE DOMAIN-CONTAINING PROTEIN"/>
    <property type="match status" value="1"/>
</dbReference>
<dbReference type="GO" id="GO:0016747">
    <property type="term" value="F:acyltransferase activity, transferring groups other than amino-acyl groups"/>
    <property type="evidence" value="ECO:0007669"/>
    <property type="project" value="InterPro"/>
</dbReference>
<dbReference type="OrthoDB" id="5292292at2"/>
<keyword evidence="2" id="KW-0808">Transferase</keyword>
<reference evidence="3" key="1">
    <citation type="submission" date="2017-06" db="EMBL/GenBank/DDBJ databases">
        <authorList>
            <person name="Varghese N."/>
            <person name="Submissions S."/>
        </authorList>
    </citation>
    <scope>NUCLEOTIDE SEQUENCE [LARGE SCALE GENOMIC DNA]</scope>
    <source>
        <strain evidence="3">ANC 5114</strain>
    </source>
</reference>
<dbReference type="AlphaFoldDB" id="A0A217EGG1"/>
<evidence type="ECO:0000313" key="2">
    <source>
        <dbReference type="EMBL" id="SNQ29276.1"/>
    </source>
</evidence>
<sequence length="185" mass="21525">MDFDNIKFETKRLSISTIQKQDYDDIYRDITPSLTRYLSWNPSETFEDFVQIAEDWQQNMRTQKERLVLTIRDKTDQRFLGLTGIHECLTVLPALGIWISESEHHQGLGREAVHGLIAWASQHHIELNISGFLYPVALENPPSRKIAEAANGTLISYQQEKKFMTLTYYIPLKRDPIDSTTSYFI</sequence>
<dbReference type="InterPro" id="IPR000182">
    <property type="entry name" value="GNAT_dom"/>
</dbReference>
<dbReference type="SUPFAM" id="SSF55729">
    <property type="entry name" value="Acyl-CoA N-acyltransferases (Nat)"/>
    <property type="match status" value="1"/>
</dbReference>
<evidence type="ECO:0000259" key="1">
    <source>
        <dbReference type="Pfam" id="PF13302"/>
    </source>
</evidence>
<protein>
    <submittedName>
        <fullName evidence="2">Protein N-acetyltransferase, RimJ/RimL family</fullName>
    </submittedName>
</protein>
<dbReference type="InterPro" id="IPR051531">
    <property type="entry name" value="N-acetyltransferase"/>
</dbReference>
<proteinExistence type="predicted"/>